<keyword evidence="3" id="KW-1185">Reference proteome</keyword>
<dbReference type="SUPFAM" id="SSF55681">
    <property type="entry name" value="Class II aaRS and biotin synthetases"/>
    <property type="match status" value="1"/>
</dbReference>
<accession>A0ABW1IW10</accession>
<dbReference type="InterPro" id="IPR004143">
    <property type="entry name" value="BPL_LPL_catalytic"/>
</dbReference>
<dbReference type="Pfam" id="PF21948">
    <property type="entry name" value="LplA-B_cat"/>
    <property type="match status" value="1"/>
</dbReference>
<dbReference type="EMBL" id="JBHSQV010000186">
    <property type="protein sequence ID" value="MFC5989053.1"/>
    <property type="molecule type" value="Genomic_DNA"/>
</dbReference>
<dbReference type="PROSITE" id="PS51733">
    <property type="entry name" value="BPL_LPL_CATALYTIC"/>
    <property type="match status" value="1"/>
</dbReference>
<comment type="caution">
    <text evidence="2">The sequence shown here is derived from an EMBL/GenBank/DDBJ whole genome shotgun (WGS) entry which is preliminary data.</text>
</comment>
<dbReference type="PANTHER" id="PTHR43679:SF2">
    <property type="entry name" value="OCTANOYL-[GCVH]:PROTEIN N-OCTANOYLTRANSFERASE"/>
    <property type="match status" value="1"/>
</dbReference>
<organism evidence="2 3">
    <name type="scientific">Marinicrinis lubricantis</name>
    <dbReference type="NCBI Taxonomy" id="2086470"/>
    <lineage>
        <taxon>Bacteria</taxon>
        <taxon>Bacillati</taxon>
        <taxon>Bacillota</taxon>
        <taxon>Bacilli</taxon>
        <taxon>Bacillales</taxon>
        <taxon>Paenibacillaceae</taxon>
    </lineage>
</organism>
<dbReference type="GO" id="GO:0016874">
    <property type="term" value="F:ligase activity"/>
    <property type="evidence" value="ECO:0007669"/>
    <property type="project" value="UniProtKB-KW"/>
</dbReference>
<keyword evidence="2" id="KW-0436">Ligase</keyword>
<reference evidence="3" key="1">
    <citation type="journal article" date="2019" name="Int. J. Syst. Evol. Microbiol.">
        <title>The Global Catalogue of Microorganisms (GCM) 10K type strain sequencing project: providing services to taxonomists for standard genome sequencing and annotation.</title>
        <authorList>
            <consortium name="The Broad Institute Genomics Platform"/>
            <consortium name="The Broad Institute Genome Sequencing Center for Infectious Disease"/>
            <person name="Wu L."/>
            <person name="Ma J."/>
        </authorList>
    </citation>
    <scope>NUCLEOTIDE SEQUENCE [LARGE SCALE GENOMIC DNA]</scope>
    <source>
        <strain evidence="3">CCM 8749</strain>
    </source>
</reference>
<dbReference type="RefSeq" id="WP_379896602.1">
    <property type="nucleotide sequence ID" value="NZ_CBCSCT010000005.1"/>
</dbReference>
<dbReference type="Gene3D" id="3.30.930.10">
    <property type="entry name" value="Bira Bifunctional Protein, Domain 2"/>
    <property type="match status" value="1"/>
</dbReference>
<dbReference type="PANTHER" id="PTHR43679">
    <property type="entry name" value="OCTANOYLTRANSFERASE LIPM-RELATED"/>
    <property type="match status" value="1"/>
</dbReference>
<dbReference type="InterPro" id="IPR045864">
    <property type="entry name" value="aa-tRNA-synth_II/BPL/LPL"/>
</dbReference>
<evidence type="ECO:0000259" key="1">
    <source>
        <dbReference type="PROSITE" id="PS51733"/>
    </source>
</evidence>
<sequence length="273" mass="30584">MISFEQGIDIINVDLTAEQDLLLPFAFEEVLCKQVGKTGRPALHLWTYPKGLVMGLRDRRLPHAAEAMKFMKERGYETIVRHSGGAAVPLDDGVLNVSLILPKPAGTMDFHRDFDTMVHFMKQAAQYYNVGFDVGEVKGSYCPGDYDLSIKGLKFCGIAQRRQTKSFVVHAFIIVEGSGSERAQQVKQFYERAAGSDPALEYPRIRPENTGSLVKLTNGKISSLSDFRTSLMQVVLDKTPSITLYRSYEQTGLSEASLLMAQHLKERYDKHIS</sequence>
<feature type="domain" description="BPL/LPL catalytic" evidence="1">
    <location>
        <begin position="37"/>
        <end position="221"/>
    </location>
</feature>
<gene>
    <name evidence="2" type="ORF">ACFPXP_21830</name>
</gene>
<name>A0ABW1IW10_9BACL</name>
<evidence type="ECO:0000313" key="2">
    <source>
        <dbReference type="EMBL" id="MFC5989053.1"/>
    </source>
</evidence>
<proteinExistence type="predicted"/>
<protein>
    <submittedName>
        <fullName evidence="2">Biotin/lipoate A/B protein ligase family protein</fullName>
    </submittedName>
</protein>
<evidence type="ECO:0000313" key="3">
    <source>
        <dbReference type="Proteomes" id="UP001596250"/>
    </source>
</evidence>
<dbReference type="InterPro" id="IPR050664">
    <property type="entry name" value="Octanoyltrans_LipM/LipL"/>
</dbReference>
<dbReference type="Proteomes" id="UP001596250">
    <property type="component" value="Unassembled WGS sequence"/>
</dbReference>